<accession>A0A5C6CM39</accession>
<proteinExistence type="inferred from homology"/>
<evidence type="ECO:0000256" key="5">
    <source>
        <dbReference type="PIRSR" id="PIRSR006278-2"/>
    </source>
</evidence>
<keyword evidence="8" id="KW-1185">Reference proteome</keyword>
<evidence type="ECO:0000313" key="7">
    <source>
        <dbReference type="EMBL" id="TWU24524.1"/>
    </source>
</evidence>
<evidence type="ECO:0000256" key="4">
    <source>
        <dbReference type="PIRSR" id="PIRSR006278-1"/>
    </source>
</evidence>
<feature type="modified residue" description="N6-(pyridoxal phosphate)lysine" evidence="5">
    <location>
        <position position="56"/>
    </location>
</feature>
<dbReference type="PANTHER" id="PTHR43780">
    <property type="entry name" value="1-AMINOCYCLOPROPANE-1-CARBOXYLATE DEAMINASE-RELATED"/>
    <property type="match status" value="1"/>
</dbReference>
<dbReference type="AlphaFoldDB" id="A0A5C6CM39"/>
<dbReference type="Proteomes" id="UP000318437">
    <property type="component" value="Unassembled WGS sequence"/>
</dbReference>
<dbReference type="GO" id="GO:0019148">
    <property type="term" value="F:D-cysteine desulfhydrase activity"/>
    <property type="evidence" value="ECO:0007669"/>
    <property type="project" value="UniProtKB-EC"/>
</dbReference>
<dbReference type="OrthoDB" id="9801249at2"/>
<evidence type="ECO:0000313" key="8">
    <source>
        <dbReference type="Proteomes" id="UP000318437"/>
    </source>
</evidence>
<organism evidence="7 8">
    <name type="scientific">Bythopirellula polymerisocia</name>
    <dbReference type="NCBI Taxonomy" id="2528003"/>
    <lineage>
        <taxon>Bacteria</taxon>
        <taxon>Pseudomonadati</taxon>
        <taxon>Planctomycetota</taxon>
        <taxon>Planctomycetia</taxon>
        <taxon>Pirellulales</taxon>
        <taxon>Lacipirellulaceae</taxon>
        <taxon>Bythopirellula</taxon>
    </lineage>
</organism>
<name>A0A5C6CM39_9BACT</name>
<evidence type="ECO:0000256" key="1">
    <source>
        <dbReference type="ARBA" id="ARBA00001933"/>
    </source>
</evidence>
<feature type="domain" description="Tryptophan synthase beta chain-like PALP" evidence="6">
    <location>
        <begin position="18"/>
        <end position="321"/>
    </location>
</feature>
<dbReference type="EC" id="4.4.1.15" evidence="7"/>
<dbReference type="Gene3D" id="3.40.50.1100">
    <property type="match status" value="2"/>
</dbReference>
<dbReference type="EMBL" id="SJPS01000005">
    <property type="protein sequence ID" value="TWU24524.1"/>
    <property type="molecule type" value="Genomic_DNA"/>
</dbReference>
<dbReference type="InterPro" id="IPR036052">
    <property type="entry name" value="TrpB-like_PALP_sf"/>
</dbReference>
<dbReference type="InterPro" id="IPR001926">
    <property type="entry name" value="TrpB-like_PALP"/>
</dbReference>
<comment type="similarity">
    <text evidence="2">Belongs to the ACC deaminase/D-cysteine desulfhydrase family.</text>
</comment>
<gene>
    <name evidence="7" type="primary">dcyD</name>
    <name evidence="7" type="ORF">Pla144_34080</name>
</gene>
<dbReference type="Pfam" id="PF00291">
    <property type="entry name" value="PALP"/>
    <property type="match status" value="1"/>
</dbReference>
<sequence>MVEIDMMLHAQEPDRLRLAQLPTPVVELKQLSRHAGVPRILMKRDDLSGLELSGNKIRKLEYVVEDALAQGADTLVTHGGFQSNHCRATAAVGARLGLKVRLILRSEDPMPEADGNLFLDRLFGAECSFHPPKEYQSQLDNLVETTLDAERTAGRTPYFFPVGASVPLGCWGYIRCFAELAEQLGRDSPVDLYVATSSGGTQVGLMLGRALLDCHNWSVRGVPVSDSVDYFRTSLRELERQTVAEFKLNVPIDQMPIELVDGFIGEGYAIPYPDAVESIHLLGRSEGIVLDPSYTSKSMTGMLSELAQRGSSRLPVFLHTGGSFGLFARRDLLS</sequence>
<dbReference type="PIRSF" id="PIRSF006278">
    <property type="entry name" value="ACCD_DCysDesulf"/>
    <property type="match status" value="1"/>
</dbReference>
<dbReference type="SUPFAM" id="SSF53686">
    <property type="entry name" value="Tryptophan synthase beta subunit-like PLP-dependent enzymes"/>
    <property type="match status" value="1"/>
</dbReference>
<dbReference type="InterPro" id="IPR027278">
    <property type="entry name" value="ACCD_DCysDesulf"/>
</dbReference>
<keyword evidence="3 5" id="KW-0663">Pyridoxal phosphate</keyword>
<comment type="cofactor">
    <cofactor evidence="1">
        <name>pyridoxal 5'-phosphate</name>
        <dbReference type="ChEBI" id="CHEBI:597326"/>
    </cofactor>
</comment>
<evidence type="ECO:0000256" key="3">
    <source>
        <dbReference type="ARBA" id="ARBA00022898"/>
    </source>
</evidence>
<feature type="active site" description="Nucleophile" evidence="4">
    <location>
        <position position="83"/>
    </location>
</feature>
<evidence type="ECO:0000256" key="2">
    <source>
        <dbReference type="ARBA" id="ARBA00008639"/>
    </source>
</evidence>
<protein>
    <submittedName>
        <fullName evidence="7">D-cysteine desulfhydrase</fullName>
        <ecNumber evidence="7">4.4.1.15</ecNumber>
    </submittedName>
</protein>
<reference evidence="7 8" key="1">
    <citation type="submission" date="2019-02" db="EMBL/GenBank/DDBJ databases">
        <title>Deep-cultivation of Planctomycetes and their phenomic and genomic characterization uncovers novel biology.</title>
        <authorList>
            <person name="Wiegand S."/>
            <person name="Jogler M."/>
            <person name="Boedeker C."/>
            <person name="Pinto D."/>
            <person name="Vollmers J."/>
            <person name="Rivas-Marin E."/>
            <person name="Kohn T."/>
            <person name="Peeters S.H."/>
            <person name="Heuer A."/>
            <person name="Rast P."/>
            <person name="Oberbeckmann S."/>
            <person name="Bunk B."/>
            <person name="Jeske O."/>
            <person name="Meyerdierks A."/>
            <person name="Storesund J.E."/>
            <person name="Kallscheuer N."/>
            <person name="Luecker S."/>
            <person name="Lage O.M."/>
            <person name="Pohl T."/>
            <person name="Merkel B.J."/>
            <person name="Hornburger P."/>
            <person name="Mueller R.-W."/>
            <person name="Bruemmer F."/>
            <person name="Labrenz M."/>
            <person name="Spormann A.M."/>
            <person name="Op Den Camp H."/>
            <person name="Overmann J."/>
            <person name="Amann R."/>
            <person name="Jetten M.S.M."/>
            <person name="Mascher T."/>
            <person name="Medema M.H."/>
            <person name="Devos D.P."/>
            <person name="Kaster A.-K."/>
            <person name="Ovreas L."/>
            <person name="Rohde M."/>
            <person name="Galperin M.Y."/>
            <person name="Jogler C."/>
        </authorList>
    </citation>
    <scope>NUCLEOTIDE SEQUENCE [LARGE SCALE GENOMIC DNA]</scope>
    <source>
        <strain evidence="7 8">Pla144</strain>
    </source>
</reference>
<comment type="caution">
    <text evidence="7">The sequence shown here is derived from an EMBL/GenBank/DDBJ whole genome shotgun (WGS) entry which is preliminary data.</text>
</comment>
<dbReference type="RefSeq" id="WP_146451766.1">
    <property type="nucleotide sequence ID" value="NZ_SJPS01000005.1"/>
</dbReference>
<dbReference type="PANTHER" id="PTHR43780:SF2">
    <property type="entry name" value="1-AMINOCYCLOPROPANE-1-CARBOXYLATE DEAMINASE-RELATED"/>
    <property type="match status" value="1"/>
</dbReference>
<evidence type="ECO:0000259" key="6">
    <source>
        <dbReference type="Pfam" id="PF00291"/>
    </source>
</evidence>
<keyword evidence="7" id="KW-0456">Lyase</keyword>